<feature type="transmembrane region" description="Helical" evidence="7">
    <location>
        <begin position="326"/>
        <end position="347"/>
    </location>
</feature>
<evidence type="ECO:0000256" key="3">
    <source>
        <dbReference type="ARBA" id="ARBA00022989"/>
    </source>
</evidence>
<feature type="domain" description="Fatty acid hydroxylase" evidence="8">
    <location>
        <begin position="82"/>
        <end position="214"/>
    </location>
</feature>
<dbReference type="GO" id="GO:0012505">
    <property type="term" value="C:endomembrane system"/>
    <property type="evidence" value="ECO:0007669"/>
    <property type="project" value="UniProtKB-SubCell"/>
</dbReference>
<dbReference type="PANTHER" id="PTHR21624:SF1">
    <property type="entry name" value="ALKYLGLYCEROL MONOOXYGENASE"/>
    <property type="match status" value="1"/>
</dbReference>
<evidence type="ECO:0000256" key="1">
    <source>
        <dbReference type="ARBA" id="ARBA00004127"/>
    </source>
</evidence>
<dbReference type="InterPro" id="IPR006694">
    <property type="entry name" value="Fatty_acid_hydroxylase"/>
</dbReference>
<dbReference type="AlphaFoldDB" id="A0A2T4DSC9"/>
<feature type="transmembrane region" description="Helical" evidence="7">
    <location>
        <begin position="300"/>
        <end position="320"/>
    </location>
</feature>
<sequence length="417" mass="48393">MDFNPIILSIPVYFALIGIELAIQAIRKYRIYRLNDAITNISCGITQQVTGIFFKVLSISAYQLVYENFALFEILPTWYNLLILFVLADFCYYWAHRKSHEINLFWGGHVVHHQSEDYNFSVALRQGSFQIFWTFFFYLPLAVLGFDTLSFVLMSGLVTVYQFWIHTETIGKLGPVEWVMNTPSHHRVHHGRNPKYIDKNHAGVFIIWDRMFGTFQEEEEKPTYGITKQTASWNPVWVNLQHYVEMADGLKQMKGFRNKFNYVFNKPGWRPVDMGGQMAIPEINAETDLKYDKKADAQTSLYVFIQYLLVLGGTAFFLFQAEKLNILQQLIAVSLIIFSVVTCGLLLEENKYALFLEFFRLIITPISIWFLILSNENDAVLYGLLLYTCLSTGLLLYFRMFKGITLKATTNNTNTTQ</sequence>
<feature type="transmembrane region" description="Helical" evidence="7">
    <location>
        <begin position="379"/>
        <end position="398"/>
    </location>
</feature>
<dbReference type="GO" id="GO:0008610">
    <property type="term" value="P:lipid biosynthetic process"/>
    <property type="evidence" value="ECO:0007669"/>
    <property type="project" value="InterPro"/>
</dbReference>
<evidence type="ECO:0000256" key="5">
    <source>
        <dbReference type="ARBA" id="ARBA00023098"/>
    </source>
</evidence>
<keyword evidence="5" id="KW-0443">Lipid metabolism</keyword>
<protein>
    <submittedName>
        <fullName evidence="9">Sterol desaturase family protein</fullName>
    </submittedName>
</protein>
<reference evidence="9 10" key="1">
    <citation type="submission" date="2018-03" db="EMBL/GenBank/DDBJ databases">
        <title>Cross-interface Injection: A General Nanoliter Liquid Handling Method Applied to Single Cells Genome Amplification Automated Nanoliter Liquid Handling Applied to Single Cell Multiple Displacement Amplification.</title>
        <authorList>
            <person name="Yun J."/>
            <person name="Xu P."/>
            <person name="Xu J."/>
            <person name="Dai X."/>
            <person name="Wang Y."/>
            <person name="Zheng X."/>
            <person name="Cao C."/>
            <person name="Yi Q."/>
            <person name="Zhu Y."/>
            <person name="Wang L."/>
            <person name="Dong Z."/>
            <person name="Huang Y."/>
            <person name="Huang L."/>
            <person name="Du W."/>
        </authorList>
    </citation>
    <scope>NUCLEOTIDE SEQUENCE [LARGE SCALE GENOMIC DNA]</scope>
    <source>
        <strain evidence="9 10">Z-D1-2</strain>
    </source>
</reference>
<evidence type="ECO:0000256" key="7">
    <source>
        <dbReference type="SAM" id="Phobius"/>
    </source>
</evidence>
<dbReference type="InterPro" id="IPR051689">
    <property type="entry name" value="Sterol_desaturase/TMEM195"/>
</dbReference>
<evidence type="ECO:0000256" key="4">
    <source>
        <dbReference type="ARBA" id="ARBA00023002"/>
    </source>
</evidence>
<keyword evidence="4" id="KW-0560">Oxidoreductase</keyword>
<dbReference type="GO" id="GO:0016020">
    <property type="term" value="C:membrane"/>
    <property type="evidence" value="ECO:0007669"/>
    <property type="project" value="GOC"/>
</dbReference>
<keyword evidence="6 7" id="KW-0472">Membrane</keyword>
<name>A0A2T4DSC9_9BACT</name>
<feature type="transmembrane region" description="Helical" evidence="7">
    <location>
        <begin position="354"/>
        <end position="373"/>
    </location>
</feature>
<dbReference type="GO" id="GO:0006643">
    <property type="term" value="P:membrane lipid metabolic process"/>
    <property type="evidence" value="ECO:0007669"/>
    <property type="project" value="TreeGrafter"/>
</dbReference>
<dbReference type="GO" id="GO:0050479">
    <property type="term" value="F:glyceryl-ether monooxygenase activity"/>
    <property type="evidence" value="ECO:0007669"/>
    <property type="project" value="TreeGrafter"/>
</dbReference>
<dbReference type="GO" id="GO:0005506">
    <property type="term" value="F:iron ion binding"/>
    <property type="evidence" value="ECO:0007669"/>
    <property type="project" value="InterPro"/>
</dbReference>
<accession>A0A2T4DSC9</accession>
<evidence type="ECO:0000313" key="10">
    <source>
        <dbReference type="Proteomes" id="UP000240608"/>
    </source>
</evidence>
<comment type="subcellular location">
    <subcellularLocation>
        <location evidence="1">Endomembrane system</location>
        <topology evidence="1">Multi-pass membrane protein</topology>
    </subcellularLocation>
</comment>
<feature type="transmembrane region" description="Helical" evidence="7">
    <location>
        <begin position="131"/>
        <end position="164"/>
    </location>
</feature>
<gene>
    <name evidence="9" type="ORF">C9994_06170</name>
</gene>
<proteinExistence type="predicted"/>
<keyword evidence="3 7" id="KW-1133">Transmembrane helix</keyword>
<feature type="transmembrane region" description="Helical" evidence="7">
    <location>
        <begin position="6"/>
        <end position="23"/>
    </location>
</feature>
<evidence type="ECO:0000256" key="6">
    <source>
        <dbReference type="ARBA" id="ARBA00023136"/>
    </source>
</evidence>
<comment type="caution">
    <text evidence="9">The sequence shown here is derived from an EMBL/GenBank/DDBJ whole genome shotgun (WGS) entry which is preliminary data.</text>
</comment>
<dbReference type="Proteomes" id="UP000240608">
    <property type="component" value="Unassembled WGS sequence"/>
</dbReference>
<evidence type="ECO:0000259" key="8">
    <source>
        <dbReference type="Pfam" id="PF04116"/>
    </source>
</evidence>
<organism evidence="9 10">
    <name type="scientific">Marivirga lumbricoides</name>
    <dbReference type="NCBI Taxonomy" id="1046115"/>
    <lineage>
        <taxon>Bacteria</taxon>
        <taxon>Pseudomonadati</taxon>
        <taxon>Bacteroidota</taxon>
        <taxon>Cytophagia</taxon>
        <taxon>Cytophagales</taxon>
        <taxon>Marivirgaceae</taxon>
        <taxon>Marivirga</taxon>
    </lineage>
</organism>
<evidence type="ECO:0000256" key="2">
    <source>
        <dbReference type="ARBA" id="ARBA00022692"/>
    </source>
</evidence>
<dbReference type="Pfam" id="PF04116">
    <property type="entry name" value="FA_hydroxylase"/>
    <property type="match status" value="1"/>
</dbReference>
<feature type="transmembrane region" description="Helical" evidence="7">
    <location>
        <begin position="78"/>
        <end position="95"/>
    </location>
</feature>
<keyword evidence="2 7" id="KW-0812">Transmembrane</keyword>
<evidence type="ECO:0000313" key="9">
    <source>
        <dbReference type="EMBL" id="PTB96707.1"/>
    </source>
</evidence>
<dbReference type="EMBL" id="PYVU01000039">
    <property type="protein sequence ID" value="PTB96707.1"/>
    <property type="molecule type" value="Genomic_DNA"/>
</dbReference>
<dbReference type="PANTHER" id="PTHR21624">
    <property type="entry name" value="STEROL DESATURASE-RELATED PROTEIN"/>
    <property type="match status" value="1"/>
</dbReference>